<proteinExistence type="predicted"/>
<sequence>MVTWKKLNPFILRCSDSISKTVKFLCI</sequence>
<dbReference type="EMBL" id="OX336137">
    <property type="protein sequence ID" value="CAI2718383.1"/>
    <property type="molecule type" value="Genomic_DNA"/>
</dbReference>
<keyword evidence="2" id="KW-1185">Reference proteome</keyword>
<gene>
    <name evidence="1" type="ORF">NSPWAT_1524</name>
</gene>
<evidence type="ECO:0000313" key="1">
    <source>
        <dbReference type="EMBL" id="CAI2718383.1"/>
    </source>
</evidence>
<dbReference type="Proteomes" id="UP001157733">
    <property type="component" value="Chromosome"/>
</dbReference>
<name>A0ABM9HDT9_9BACT</name>
<accession>A0ABM9HDT9</accession>
<evidence type="ECO:0000313" key="2">
    <source>
        <dbReference type="Proteomes" id="UP001157733"/>
    </source>
</evidence>
<reference evidence="1 2" key="1">
    <citation type="submission" date="2022-09" db="EMBL/GenBank/DDBJ databases">
        <authorList>
            <person name="Kop L."/>
        </authorList>
    </citation>
    <scope>NUCLEOTIDE SEQUENCE [LARGE SCALE GENOMIC DNA]</scope>
    <source>
        <strain evidence="1 2">347</strain>
    </source>
</reference>
<organism evidence="1 2">
    <name type="scientific">Nitrospina watsonii</name>
    <dbReference type="NCBI Taxonomy" id="1323948"/>
    <lineage>
        <taxon>Bacteria</taxon>
        <taxon>Pseudomonadati</taxon>
        <taxon>Nitrospinota/Tectimicrobiota group</taxon>
        <taxon>Nitrospinota</taxon>
        <taxon>Nitrospinia</taxon>
        <taxon>Nitrospinales</taxon>
        <taxon>Nitrospinaceae</taxon>
        <taxon>Nitrospina</taxon>
    </lineage>
</organism>
<protein>
    <submittedName>
        <fullName evidence="1">Uncharacterized protein</fullName>
    </submittedName>
</protein>